<evidence type="ECO:0000259" key="5">
    <source>
        <dbReference type="Pfam" id="PF00149"/>
    </source>
</evidence>
<dbReference type="Pfam" id="PF00149">
    <property type="entry name" value="Metallophos"/>
    <property type="match status" value="1"/>
</dbReference>
<evidence type="ECO:0000313" key="6">
    <source>
        <dbReference type="EMBL" id="KXB05433.1"/>
    </source>
</evidence>
<dbReference type="GO" id="GO:0046872">
    <property type="term" value="F:metal ion binding"/>
    <property type="evidence" value="ECO:0007669"/>
    <property type="project" value="UniProtKB-KW"/>
</dbReference>
<organism evidence="6 7">
    <name type="scientific">candidate division MSBL1 archaeon SCGC-AAA382A20</name>
    <dbReference type="NCBI Taxonomy" id="1698280"/>
    <lineage>
        <taxon>Archaea</taxon>
        <taxon>Methanobacteriati</taxon>
        <taxon>Methanobacteriota</taxon>
        <taxon>candidate division MSBL1</taxon>
    </lineage>
</organism>
<comment type="caution">
    <text evidence="6">The sequence shown here is derived from an EMBL/GenBank/DDBJ whole genome shotgun (WGS) entry which is preliminary data.</text>
</comment>
<dbReference type="InterPro" id="IPR050884">
    <property type="entry name" value="CNP_phosphodiesterase-III"/>
</dbReference>
<dbReference type="Gene3D" id="3.60.21.10">
    <property type="match status" value="2"/>
</dbReference>
<dbReference type="EMBL" id="LHYE01000095">
    <property type="protein sequence ID" value="KXB05433.1"/>
    <property type="molecule type" value="Genomic_DNA"/>
</dbReference>
<dbReference type="SUPFAM" id="SSF56300">
    <property type="entry name" value="Metallo-dependent phosphatases"/>
    <property type="match status" value="2"/>
</dbReference>
<proteinExistence type="inferred from homology"/>
<dbReference type="PANTHER" id="PTHR42988">
    <property type="entry name" value="PHOSPHOHYDROLASE"/>
    <property type="match status" value="1"/>
</dbReference>
<dbReference type="PANTHER" id="PTHR42988:SF2">
    <property type="entry name" value="CYCLIC NUCLEOTIDE PHOSPHODIESTERASE CBUA0032-RELATED"/>
    <property type="match status" value="1"/>
</dbReference>
<gene>
    <name evidence="6" type="ORF">AKJ51_05045</name>
</gene>
<protein>
    <recommendedName>
        <fullName evidence="5">Calcineurin-like phosphoesterase domain-containing protein</fullName>
    </recommendedName>
</protein>
<comment type="similarity">
    <text evidence="4">Belongs to the cyclic nucleotide phosphodiesterase class-III family.</text>
</comment>
<dbReference type="InterPro" id="IPR004843">
    <property type="entry name" value="Calcineurin-like_PHP"/>
</dbReference>
<evidence type="ECO:0000256" key="3">
    <source>
        <dbReference type="ARBA" id="ARBA00023004"/>
    </source>
</evidence>
<dbReference type="AlphaFoldDB" id="A0A133VG71"/>
<evidence type="ECO:0000256" key="1">
    <source>
        <dbReference type="ARBA" id="ARBA00022723"/>
    </source>
</evidence>
<keyword evidence="7" id="KW-1185">Reference proteome</keyword>
<dbReference type="Proteomes" id="UP000070263">
    <property type="component" value="Unassembled WGS sequence"/>
</dbReference>
<evidence type="ECO:0000256" key="2">
    <source>
        <dbReference type="ARBA" id="ARBA00022801"/>
    </source>
</evidence>
<keyword evidence="3" id="KW-0408">Iron</keyword>
<sequence>MKIFHISDTHISDDKHFNKNALEKALRELNSGPYDIVIHSGDVTESGRLEQYRKAEKLFKGIDIPFVVIPGNHDKRSGGFSLYQEYIGEANGVKEGGDSVIIYVDTGVPDANIGRVGMSKFEMIRDNLHKYQKKSIKIVNVHHHILPVPRAGRERNVLSNAGDLLELFLKMDVDLVLSGHRHYPNVHKIEDTVIVNAGTVSGRKTRHGEANSYNVIEIDESEIKVTTQRMKSSREVNSFPRKESKVFYDFGEREFRIVQVSNTFISSLTESRLPNTTKFKHTHYTNAVDSINNIEADLVVHCGGIVEEGISRNYELADEYLSRIEPPIVYTPAGRDINYLGYHLFQEYFGNLDQSYAEDDIFLQGVSSAQYDSPVGIVGDTERKELFKKMNEREETFKGLFLHHNVVPIPHSREKGLLEDSGDILRKVVDENIDLVLTGTSSHPFAAKVGNTLVSNVNALSSVYQRSRYGNSFNLVDVYNNAIVISEINSLWGNRRLLGIWKRNNSND</sequence>
<keyword evidence="1" id="KW-0479">Metal-binding</keyword>
<name>A0A133VG71_9EURY</name>
<accession>A0A133VG71</accession>
<dbReference type="CDD" id="cd07400">
    <property type="entry name" value="MPP_1"/>
    <property type="match status" value="1"/>
</dbReference>
<reference evidence="6 7" key="1">
    <citation type="journal article" date="2016" name="Sci. Rep.">
        <title>Metabolic traits of an uncultured archaeal lineage -MSBL1- from brine pools of the Red Sea.</title>
        <authorList>
            <person name="Mwirichia R."/>
            <person name="Alam I."/>
            <person name="Rashid M."/>
            <person name="Vinu M."/>
            <person name="Ba-Alawi W."/>
            <person name="Anthony Kamau A."/>
            <person name="Kamanda Ngugi D."/>
            <person name="Goker M."/>
            <person name="Klenk H.P."/>
            <person name="Bajic V."/>
            <person name="Stingl U."/>
        </authorList>
    </citation>
    <scope>NUCLEOTIDE SEQUENCE [LARGE SCALE GENOMIC DNA]</scope>
    <source>
        <strain evidence="6">SCGC-AAA382A20</strain>
    </source>
</reference>
<keyword evidence="2" id="KW-0378">Hydrolase</keyword>
<evidence type="ECO:0000256" key="4">
    <source>
        <dbReference type="ARBA" id="ARBA00025742"/>
    </source>
</evidence>
<evidence type="ECO:0000313" key="7">
    <source>
        <dbReference type="Proteomes" id="UP000070263"/>
    </source>
</evidence>
<dbReference type="GO" id="GO:0016787">
    <property type="term" value="F:hydrolase activity"/>
    <property type="evidence" value="ECO:0007669"/>
    <property type="project" value="UniProtKB-KW"/>
</dbReference>
<dbReference type="InterPro" id="IPR029052">
    <property type="entry name" value="Metallo-depent_PP-like"/>
</dbReference>
<feature type="domain" description="Calcineurin-like phosphoesterase" evidence="5">
    <location>
        <begin position="1"/>
        <end position="184"/>
    </location>
</feature>